<feature type="chain" id="PRO_5044740862" evidence="2">
    <location>
        <begin position="23"/>
        <end position="401"/>
    </location>
</feature>
<feature type="compositionally biased region" description="Basic and acidic residues" evidence="1">
    <location>
        <begin position="177"/>
        <end position="201"/>
    </location>
</feature>
<protein>
    <submittedName>
        <fullName evidence="3">Uncharacterized protein</fullName>
    </submittedName>
</protein>
<proteinExistence type="predicted"/>
<feature type="compositionally biased region" description="Acidic residues" evidence="1">
    <location>
        <begin position="202"/>
        <end position="212"/>
    </location>
</feature>
<feature type="region of interest" description="Disordered" evidence="1">
    <location>
        <begin position="357"/>
        <end position="382"/>
    </location>
</feature>
<comment type="caution">
    <text evidence="3">The sequence shown here is derived from an EMBL/GenBank/DDBJ whole genome shotgun (WGS) entry which is preliminary data.</text>
</comment>
<organism evidence="3 4">
    <name type="scientific">Riccia sorocarpa</name>
    <dbReference type="NCBI Taxonomy" id="122646"/>
    <lineage>
        <taxon>Eukaryota</taxon>
        <taxon>Viridiplantae</taxon>
        <taxon>Streptophyta</taxon>
        <taxon>Embryophyta</taxon>
        <taxon>Marchantiophyta</taxon>
        <taxon>Marchantiopsida</taxon>
        <taxon>Marchantiidae</taxon>
        <taxon>Marchantiales</taxon>
        <taxon>Ricciaceae</taxon>
        <taxon>Riccia</taxon>
    </lineage>
</organism>
<reference evidence="3 4" key="1">
    <citation type="submission" date="2024-09" db="EMBL/GenBank/DDBJ databases">
        <title>Chromosome-scale assembly of Riccia sorocarpa.</title>
        <authorList>
            <person name="Paukszto L."/>
        </authorList>
    </citation>
    <scope>NUCLEOTIDE SEQUENCE [LARGE SCALE GENOMIC DNA]</scope>
    <source>
        <strain evidence="3">LP-2024</strain>
        <tissue evidence="3">Aerial parts of the thallus</tissue>
    </source>
</reference>
<accession>A0ABD3GY39</accession>
<feature type="region of interest" description="Disordered" evidence="1">
    <location>
        <begin position="165"/>
        <end position="224"/>
    </location>
</feature>
<dbReference type="EMBL" id="JBJQOH010000006">
    <property type="protein sequence ID" value="KAL3684043.1"/>
    <property type="molecule type" value="Genomic_DNA"/>
</dbReference>
<evidence type="ECO:0000256" key="1">
    <source>
        <dbReference type="SAM" id="MobiDB-lite"/>
    </source>
</evidence>
<name>A0ABD3GY39_9MARC</name>
<gene>
    <name evidence="3" type="ORF">R1sor_002065</name>
</gene>
<keyword evidence="4" id="KW-1185">Reference proteome</keyword>
<keyword evidence="2" id="KW-0732">Signal</keyword>
<feature type="signal peptide" evidence="2">
    <location>
        <begin position="1"/>
        <end position="22"/>
    </location>
</feature>
<evidence type="ECO:0000256" key="2">
    <source>
        <dbReference type="SAM" id="SignalP"/>
    </source>
</evidence>
<evidence type="ECO:0000313" key="4">
    <source>
        <dbReference type="Proteomes" id="UP001633002"/>
    </source>
</evidence>
<sequence length="401" mass="45754">MTSTNMGLKRKWSFLSFNLASSLILLIPEMKKERYDLNFPHPDTVTLTQLIFQGGEVSYFKHEDITKYTGSRKFAIAPACMDEKVDIYSIKLEFVTTLKLYKQSRRKWSTPVLGRSGRRLLEIAEASKEEEERELNETLSQDICLCFSVFNKNGRCFCGFAERDKRKSGTGASKTTKTTDRYDRCSEPSSSEETHNSGNKEVDDEESTDGTEADTGQYYSGLTGEDLSHEDFEKLKRFVDKRSCAGLIALEHGDTNLQLHAQGVMVTETTSTRALKEEVLKEIGWRPVCPAGGTVLYKTNAVVRPVYPWSEMVSITQNLQKKAETLWRLATDPACTTMEAIDEVFFGYRKKHYFSDPMRKRGGEDNNTSSESDLPHDKDEEFVPTQKVIYRAERYIERGQQ</sequence>
<dbReference type="Proteomes" id="UP001633002">
    <property type="component" value="Unassembled WGS sequence"/>
</dbReference>
<evidence type="ECO:0000313" key="3">
    <source>
        <dbReference type="EMBL" id="KAL3684043.1"/>
    </source>
</evidence>
<dbReference type="AlphaFoldDB" id="A0ABD3GY39"/>